<dbReference type="Proteomes" id="UP000238169">
    <property type="component" value="Unassembled WGS sequence"/>
</dbReference>
<sequence>MRIVLGKLEDLFEERGDRTARPHVMFDTLNAVAIAALDVSFERAFLDRALVVKALYRVAAVRPIVAARSRMEVAS</sequence>
<evidence type="ECO:0000313" key="1">
    <source>
        <dbReference type="EMBL" id="SPB14576.1"/>
    </source>
</evidence>
<organism evidence="1 2">
    <name type="scientific">Caballeronia novacaledonica</name>
    <dbReference type="NCBI Taxonomy" id="1544861"/>
    <lineage>
        <taxon>Bacteria</taxon>
        <taxon>Pseudomonadati</taxon>
        <taxon>Pseudomonadota</taxon>
        <taxon>Betaproteobacteria</taxon>
        <taxon>Burkholderiales</taxon>
        <taxon>Burkholderiaceae</taxon>
        <taxon>Caballeronia</taxon>
    </lineage>
</organism>
<evidence type="ECO:0000313" key="2">
    <source>
        <dbReference type="Proteomes" id="UP000238169"/>
    </source>
</evidence>
<protein>
    <submittedName>
        <fullName evidence="1">Uncharacterized protein</fullName>
    </submittedName>
</protein>
<dbReference type="AlphaFoldDB" id="A0A2U3I367"/>
<gene>
    <name evidence="1" type="ORF">NOV72_01819</name>
</gene>
<proteinExistence type="predicted"/>
<reference evidence="2" key="1">
    <citation type="submission" date="2018-01" db="EMBL/GenBank/DDBJ databases">
        <authorList>
            <person name="Peeters C."/>
        </authorList>
    </citation>
    <scope>NUCLEOTIDE SEQUENCE [LARGE SCALE GENOMIC DNA]</scope>
</reference>
<accession>A0A2U3I367</accession>
<keyword evidence="2" id="KW-1185">Reference proteome</keyword>
<name>A0A2U3I367_9BURK</name>
<dbReference type="EMBL" id="OGTP01000004">
    <property type="protein sequence ID" value="SPB14576.1"/>
    <property type="molecule type" value="Genomic_DNA"/>
</dbReference>